<keyword evidence="6" id="KW-0521">NADP</keyword>
<organism evidence="11 12">
    <name type="scientific">Carex littledalei</name>
    <dbReference type="NCBI Taxonomy" id="544730"/>
    <lineage>
        <taxon>Eukaryota</taxon>
        <taxon>Viridiplantae</taxon>
        <taxon>Streptophyta</taxon>
        <taxon>Embryophyta</taxon>
        <taxon>Tracheophyta</taxon>
        <taxon>Spermatophyta</taxon>
        <taxon>Magnoliopsida</taxon>
        <taxon>Liliopsida</taxon>
        <taxon>Poales</taxon>
        <taxon>Cyperaceae</taxon>
        <taxon>Cyperoideae</taxon>
        <taxon>Cariceae</taxon>
        <taxon>Carex</taxon>
        <taxon>Carex subgen. Euthyceras</taxon>
    </lineage>
</organism>
<evidence type="ECO:0000256" key="9">
    <source>
        <dbReference type="ARBA" id="ARBA00023136"/>
    </source>
</evidence>
<keyword evidence="5" id="KW-0274">FAD</keyword>
<protein>
    <submittedName>
        <fullName evidence="11">Respiratory burst oxidase protein F-like protein</fullName>
    </submittedName>
</protein>
<dbReference type="Proteomes" id="UP000623129">
    <property type="component" value="Unassembled WGS sequence"/>
</dbReference>
<comment type="caution">
    <text evidence="11">The sequence shown here is derived from an EMBL/GenBank/DDBJ whole genome shotgun (WGS) entry which is preliminary data.</text>
</comment>
<evidence type="ECO:0000256" key="2">
    <source>
        <dbReference type="ARBA" id="ARBA00022630"/>
    </source>
</evidence>
<dbReference type="GO" id="GO:0042742">
    <property type="term" value="P:defense response to bacterium"/>
    <property type="evidence" value="ECO:0007669"/>
    <property type="project" value="UniProtKB-ARBA"/>
</dbReference>
<sequence>MFNSTFYVSCTRIEKLGASKERKKETWMYLAIPVLIYVGERVFRTIHSQMVAVKILKARIYSGKVVSLEMKKPSGFTYRSGMYVFVQCPRISKFEWHPFSLTSAPGDDNLSMHVRSLGDWSYQFYNIFQEVNLSYQCLLSLQALISAQPNLPKVAIDGPYGSASQDHSKYEIVLLIGLGIGATPFISVLKDIANDLNKLDKEKAKRKRKAYFYWVTRDQGSFEWFGDIMKEVSCMDRNQIVWAENLVSGDFMLIPV</sequence>
<dbReference type="InterPro" id="IPR013121">
    <property type="entry name" value="Fe_red_NAD-bd_6"/>
</dbReference>
<evidence type="ECO:0000256" key="3">
    <source>
        <dbReference type="ARBA" id="ARBA00022692"/>
    </source>
</evidence>
<evidence type="ECO:0000313" key="11">
    <source>
        <dbReference type="EMBL" id="KAF3322233.1"/>
    </source>
</evidence>
<dbReference type="InterPro" id="IPR000778">
    <property type="entry name" value="Cyt_b245_heavy_chain"/>
</dbReference>
<dbReference type="GO" id="GO:0005886">
    <property type="term" value="C:plasma membrane"/>
    <property type="evidence" value="ECO:0007669"/>
    <property type="project" value="TreeGrafter"/>
</dbReference>
<dbReference type="FunFam" id="2.40.30.10:FF:000059">
    <property type="entry name" value="dual oxidase isoform X1"/>
    <property type="match status" value="1"/>
</dbReference>
<dbReference type="EMBL" id="SWLB01000025">
    <property type="protein sequence ID" value="KAF3322233.1"/>
    <property type="molecule type" value="Genomic_DNA"/>
</dbReference>
<evidence type="ECO:0000259" key="10">
    <source>
        <dbReference type="PROSITE" id="PS51384"/>
    </source>
</evidence>
<keyword evidence="3" id="KW-0812">Transmembrane</keyword>
<evidence type="ECO:0000256" key="6">
    <source>
        <dbReference type="ARBA" id="ARBA00022857"/>
    </source>
</evidence>
<dbReference type="GO" id="GO:0046872">
    <property type="term" value="F:metal ion binding"/>
    <property type="evidence" value="ECO:0007669"/>
    <property type="project" value="UniProtKB-KW"/>
</dbReference>
<dbReference type="InterPro" id="IPR017927">
    <property type="entry name" value="FAD-bd_FR_type"/>
</dbReference>
<dbReference type="PANTHER" id="PTHR11972">
    <property type="entry name" value="NADPH OXIDASE"/>
    <property type="match status" value="1"/>
</dbReference>
<dbReference type="Pfam" id="PF08030">
    <property type="entry name" value="NAD_binding_6"/>
    <property type="match status" value="1"/>
</dbReference>
<keyword evidence="2" id="KW-0285">Flavoprotein</keyword>
<dbReference type="OrthoDB" id="167398at2759"/>
<evidence type="ECO:0000313" key="12">
    <source>
        <dbReference type="Proteomes" id="UP000623129"/>
    </source>
</evidence>
<dbReference type="InterPro" id="IPR050369">
    <property type="entry name" value="RBOH/FRE"/>
</dbReference>
<dbReference type="InterPro" id="IPR017938">
    <property type="entry name" value="Riboflavin_synthase-like_b-brl"/>
</dbReference>
<name>A0A833QEQ7_9POAL</name>
<dbReference type="SUPFAM" id="SSF63380">
    <property type="entry name" value="Riboflavin synthase domain-like"/>
    <property type="match status" value="1"/>
</dbReference>
<dbReference type="PANTHER" id="PTHR11972:SF127">
    <property type="entry name" value="RESPIRATORY BURST OXIDASE HOMOLOG PROTEIN A-LIKE"/>
    <property type="match status" value="1"/>
</dbReference>
<dbReference type="GO" id="GO:0009653">
    <property type="term" value="P:anatomical structure morphogenesis"/>
    <property type="evidence" value="ECO:0007669"/>
    <property type="project" value="UniProtKB-ARBA"/>
</dbReference>
<gene>
    <name evidence="11" type="ORF">FCM35_KLT13374</name>
</gene>
<keyword evidence="12" id="KW-1185">Reference proteome</keyword>
<reference evidence="11" key="1">
    <citation type="submission" date="2020-01" db="EMBL/GenBank/DDBJ databases">
        <title>Genome sequence of Kobresia littledalei, the first chromosome-level genome in the family Cyperaceae.</title>
        <authorList>
            <person name="Qu G."/>
        </authorList>
    </citation>
    <scope>NUCLEOTIDE SEQUENCE</scope>
    <source>
        <strain evidence="11">C.B.Clarke</strain>
        <tissue evidence="11">Leaf</tissue>
    </source>
</reference>
<dbReference type="InterPro" id="IPR039261">
    <property type="entry name" value="FNR_nucleotide-bd"/>
</dbReference>
<evidence type="ECO:0000256" key="4">
    <source>
        <dbReference type="ARBA" id="ARBA00022723"/>
    </source>
</evidence>
<dbReference type="SUPFAM" id="SSF52343">
    <property type="entry name" value="Ferredoxin reductase-like, C-terminal NADP-linked domain"/>
    <property type="match status" value="1"/>
</dbReference>
<evidence type="ECO:0000256" key="5">
    <source>
        <dbReference type="ARBA" id="ARBA00022827"/>
    </source>
</evidence>
<dbReference type="CDD" id="cd06186">
    <property type="entry name" value="NOX_Duox_like_FAD_NADP"/>
    <property type="match status" value="1"/>
</dbReference>
<keyword evidence="8" id="KW-0560">Oxidoreductase</keyword>
<keyword evidence="9" id="KW-0472">Membrane</keyword>
<dbReference type="PRINTS" id="PR00466">
    <property type="entry name" value="GP91PHOX"/>
</dbReference>
<accession>A0A833QEQ7</accession>
<dbReference type="GO" id="GO:0016174">
    <property type="term" value="F:NAD(P)H oxidase H2O2-forming activity"/>
    <property type="evidence" value="ECO:0007669"/>
    <property type="project" value="TreeGrafter"/>
</dbReference>
<evidence type="ECO:0000256" key="1">
    <source>
        <dbReference type="ARBA" id="ARBA00004141"/>
    </source>
</evidence>
<keyword evidence="4" id="KW-0479">Metal-binding</keyword>
<comment type="subcellular location">
    <subcellularLocation>
        <location evidence="1">Membrane</location>
        <topology evidence="1">Multi-pass membrane protein</topology>
    </subcellularLocation>
</comment>
<dbReference type="GO" id="GO:0016175">
    <property type="term" value="F:superoxide-generating NAD(P)H oxidase activity"/>
    <property type="evidence" value="ECO:0007669"/>
    <property type="project" value="UniProtKB-ARBA"/>
</dbReference>
<keyword evidence="7" id="KW-1133">Transmembrane helix</keyword>
<dbReference type="AlphaFoldDB" id="A0A833QEQ7"/>
<dbReference type="Gene3D" id="3.40.50.80">
    <property type="entry name" value="Nucleotide-binding domain of ferredoxin-NADP reductase (FNR) module"/>
    <property type="match status" value="1"/>
</dbReference>
<proteinExistence type="predicted"/>
<dbReference type="Gene3D" id="2.40.30.10">
    <property type="entry name" value="Translation factors"/>
    <property type="match status" value="1"/>
</dbReference>
<feature type="domain" description="FAD-binding FR-type" evidence="10">
    <location>
        <begin position="48"/>
        <end position="166"/>
    </location>
</feature>
<evidence type="ECO:0000256" key="7">
    <source>
        <dbReference type="ARBA" id="ARBA00022989"/>
    </source>
</evidence>
<evidence type="ECO:0000256" key="8">
    <source>
        <dbReference type="ARBA" id="ARBA00023002"/>
    </source>
</evidence>
<dbReference type="PROSITE" id="PS51384">
    <property type="entry name" value="FAD_FR"/>
    <property type="match status" value="1"/>
</dbReference>
<dbReference type="InterPro" id="IPR013112">
    <property type="entry name" value="FAD-bd_8"/>
</dbReference>
<dbReference type="Pfam" id="PF08022">
    <property type="entry name" value="FAD_binding_8"/>
    <property type="match status" value="1"/>
</dbReference>